<dbReference type="AlphaFoldDB" id="A0A7W7I1C4"/>
<evidence type="ECO:0000313" key="4">
    <source>
        <dbReference type="Proteomes" id="UP000578112"/>
    </source>
</evidence>
<dbReference type="RefSeq" id="WP_239087440.1">
    <property type="nucleotide sequence ID" value="NZ_BOMK01000027.1"/>
</dbReference>
<dbReference type="Proteomes" id="UP000578112">
    <property type="component" value="Unassembled WGS sequence"/>
</dbReference>
<dbReference type="InterPro" id="IPR019920">
    <property type="entry name" value="F420-binding_dom_put"/>
</dbReference>
<proteinExistence type="predicted"/>
<dbReference type="GO" id="GO:0005829">
    <property type="term" value="C:cytosol"/>
    <property type="evidence" value="ECO:0007669"/>
    <property type="project" value="TreeGrafter"/>
</dbReference>
<protein>
    <submittedName>
        <fullName evidence="3">PPOX class probable F420-dependent enzyme</fullName>
    </submittedName>
</protein>
<accession>A0A7W7I1C4</accession>
<name>A0A7W7I1C4_9ACTN</name>
<dbReference type="Pfam" id="PF01243">
    <property type="entry name" value="PNPOx_N"/>
    <property type="match status" value="1"/>
</dbReference>
<dbReference type="InterPro" id="IPR052019">
    <property type="entry name" value="F420H2_bilvrd_red/Heme_oxyg"/>
</dbReference>
<dbReference type="PANTHER" id="PTHR35176">
    <property type="entry name" value="HEME OXYGENASE HI_0854-RELATED"/>
    <property type="match status" value="1"/>
</dbReference>
<dbReference type="InterPro" id="IPR012349">
    <property type="entry name" value="Split_barrel_FMN-bd"/>
</dbReference>
<keyword evidence="1" id="KW-0560">Oxidoreductase</keyword>
<dbReference type="NCBIfam" id="TIGR03618">
    <property type="entry name" value="Rv1155_F420"/>
    <property type="match status" value="1"/>
</dbReference>
<dbReference type="Gene3D" id="2.30.110.10">
    <property type="entry name" value="Electron Transport, Fmn-binding Protein, Chain A"/>
    <property type="match status" value="1"/>
</dbReference>
<feature type="domain" description="Pyridoxamine 5'-phosphate oxidase N-terminal" evidence="2">
    <location>
        <begin position="5"/>
        <end position="125"/>
    </location>
</feature>
<evidence type="ECO:0000256" key="1">
    <source>
        <dbReference type="ARBA" id="ARBA00023002"/>
    </source>
</evidence>
<evidence type="ECO:0000313" key="3">
    <source>
        <dbReference type="EMBL" id="MBB4764461.1"/>
    </source>
</evidence>
<sequence>MPLRMTAAVESFLAENELGTLTTLRPDGSPHVAPVRFTWDGEAGLVRVMTAADRRKARNVRANPGGRASICQVVGPRWITMEGAARVFEDPRWVSEGVRRYAKRYWAGPPDVPGLVVIEIAIDRVMGLY</sequence>
<dbReference type="EMBL" id="JACHNH010000001">
    <property type="protein sequence ID" value="MBB4764461.1"/>
    <property type="molecule type" value="Genomic_DNA"/>
</dbReference>
<dbReference type="SUPFAM" id="SSF50475">
    <property type="entry name" value="FMN-binding split barrel"/>
    <property type="match status" value="1"/>
</dbReference>
<gene>
    <name evidence="3" type="ORF">BJ971_005017</name>
</gene>
<dbReference type="GO" id="GO:0070967">
    <property type="term" value="F:coenzyme F420 binding"/>
    <property type="evidence" value="ECO:0007669"/>
    <property type="project" value="TreeGrafter"/>
</dbReference>
<dbReference type="PANTHER" id="PTHR35176:SF1">
    <property type="entry name" value="F420H(2)-DEPENDENT BILIVERDIN REDUCTASE"/>
    <property type="match status" value="1"/>
</dbReference>
<keyword evidence="4" id="KW-1185">Reference proteome</keyword>
<dbReference type="GO" id="GO:0016627">
    <property type="term" value="F:oxidoreductase activity, acting on the CH-CH group of donors"/>
    <property type="evidence" value="ECO:0007669"/>
    <property type="project" value="TreeGrafter"/>
</dbReference>
<organism evidence="3 4">
    <name type="scientific">Actinoplanes digitatis</name>
    <dbReference type="NCBI Taxonomy" id="1868"/>
    <lineage>
        <taxon>Bacteria</taxon>
        <taxon>Bacillati</taxon>
        <taxon>Actinomycetota</taxon>
        <taxon>Actinomycetes</taxon>
        <taxon>Micromonosporales</taxon>
        <taxon>Micromonosporaceae</taxon>
        <taxon>Actinoplanes</taxon>
    </lineage>
</organism>
<reference evidence="3 4" key="1">
    <citation type="submission" date="2020-08" db="EMBL/GenBank/DDBJ databases">
        <title>Sequencing the genomes of 1000 actinobacteria strains.</title>
        <authorList>
            <person name="Klenk H.-P."/>
        </authorList>
    </citation>
    <scope>NUCLEOTIDE SEQUENCE [LARGE SCALE GENOMIC DNA]</scope>
    <source>
        <strain evidence="3 4">DSM 43149</strain>
    </source>
</reference>
<dbReference type="InterPro" id="IPR011576">
    <property type="entry name" value="Pyridox_Oxase_N"/>
</dbReference>
<comment type="caution">
    <text evidence="3">The sequence shown here is derived from an EMBL/GenBank/DDBJ whole genome shotgun (WGS) entry which is preliminary data.</text>
</comment>
<evidence type="ECO:0000259" key="2">
    <source>
        <dbReference type="Pfam" id="PF01243"/>
    </source>
</evidence>